<protein>
    <submittedName>
        <fullName evidence="1">Uncharacterized protein</fullName>
    </submittedName>
</protein>
<organism evidence="1 2">
    <name type="scientific">Lasallia pustulata</name>
    <dbReference type="NCBI Taxonomy" id="136370"/>
    <lineage>
        <taxon>Eukaryota</taxon>
        <taxon>Fungi</taxon>
        <taxon>Dikarya</taxon>
        <taxon>Ascomycota</taxon>
        <taxon>Pezizomycotina</taxon>
        <taxon>Lecanoromycetes</taxon>
        <taxon>OSLEUM clade</taxon>
        <taxon>Umbilicariomycetidae</taxon>
        <taxon>Umbilicariales</taxon>
        <taxon>Umbilicariaceae</taxon>
        <taxon>Lasallia</taxon>
    </lineage>
</organism>
<name>A0A5M8PZI3_9LECA</name>
<dbReference type="OrthoDB" id="5408618at2759"/>
<evidence type="ECO:0000313" key="1">
    <source>
        <dbReference type="EMBL" id="KAA6415181.1"/>
    </source>
</evidence>
<dbReference type="AlphaFoldDB" id="A0A5M8PZI3"/>
<dbReference type="EMBL" id="VXIT01000002">
    <property type="protein sequence ID" value="KAA6415181.1"/>
    <property type="molecule type" value="Genomic_DNA"/>
</dbReference>
<evidence type="ECO:0000313" key="2">
    <source>
        <dbReference type="Proteomes" id="UP000324767"/>
    </source>
</evidence>
<comment type="caution">
    <text evidence="1">The sequence shown here is derived from an EMBL/GenBank/DDBJ whole genome shotgun (WGS) entry which is preliminary data.</text>
</comment>
<dbReference type="Proteomes" id="UP000324767">
    <property type="component" value="Unassembled WGS sequence"/>
</dbReference>
<accession>A0A5M8PZI3</accession>
<proteinExistence type="predicted"/>
<sequence>MFSPPRNDRVIVFDCARLKLEVLKLEEGEFRAYKLAPREDYLVFYLDYETRTELRTEHITDGQVNVLLAILHLDRLGLMNRILRFTGHLSTLYAYNIPVKAASSKPESSTMS</sequence>
<reference evidence="1 2" key="1">
    <citation type="submission" date="2019-09" db="EMBL/GenBank/DDBJ databases">
        <title>The hologenome of the rock-dwelling lichen Lasallia pustulata.</title>
        <authorList>
            <person name="Greshake Tzovaras B."/>
            <person name="Segers F."/>
            <person name="Bicker A."/>
            <person name="Dal Grande F."/>
            <person name="Otte J."/>
            <person name="Hankeln T."/>
            <person name="Schmitt I."/>
            <person name="Ebersberger I."/>
        </authorList>
    </citation>
    <scope>NUCLEOTIDE SEQUENCE [LARGE SCALE GENOMIC DNA]</scope>
    <source>
        <strain evidence="1">A1-1</strain>
    </source>
</reference>
<gene>
    <name evidence="1" type="ORF">FRX48_01934</name>
</gene>